<dbReference type="GO" id="GO:0005634">
    <property type="term" value="C:nucleus"/>
    <property type="evidence" value="ECO:0007669"/>
    <property type="project" value="UniProtKB-SubCell"/>
</dbReference>
<evidence type="ECO:0000256" key="8">
    <source>
        <dbReference type="ARBA" id="ARBA00023159"/>
    </source>
</evidence>
<evidence type="ECO:0000256" key="2">
    <source>
        <dbReference type="ARBA" id="ARBA00010857"/>
    </source>
</evidence>
<dbReference type="OrthoDB" id="2121711at2759"/>
<dbReference type="SUPFAM" id="SSF57783">
    <property type="entry name" value="Zinc beta-ribbon"/>
    <property type="match status" value="1"/>
</dbReference>
<evidence type="ECO:0000256" key="11">
    <source>
        <dbReference type="ARBA" id="ARBA00039848"/>
    </source>
</evidence>
<keyword evidence="10" id="KW-0539">Nucleus</keyword>
<dbReference type="SUPFAM" id="SSF47954">
    <property type="entry name" value="Cyclin-like"/>
    <property type="match status" value="2"/>
</dbReference>
<keyword evidence="7" id="KW-0805">Transcription regulation</keyword>
<keyword evidence="5 14" id="KW-0863">Zinc-finger</keyword>
<dbReference type="InterPro" id="IPR054078">
    <property type="entry name" value="BRF2-like_C"/>
</dbReference>
<dbReference type="InterPro" id="IPR013137">
    <property type="entry name" value="Znf_TFIIB"/>
</dbReference>
<evidence type="ECO:0000256" key="13">
    <source>
        <dbReference type="ARBA" id="ARBA00045875"/>
    </source>
</evidence>
<dbReference type="EMBL" id="CM012448">
    <property type="protein sequence ID" value="RVE65781.1"/>
    <property type="molecule type" value="Genomic_DNA"/>
</dbReference>
<dbReference type="GO" id="GO:0008270">
    <property type="term" value="F:zinc ion binding"/>
    <property type="evidence" value="ECO:0007669"/>
    <property type="project" value="UniProtKB-KW"/>
</dbReference>
<sequence length="332" mass="37386">MPRRSTRCPGCGSSNIVDDSLYCQKQQVCADCGSVVSEGSLAQEPYNGPDISYSRTTAVKKKPCANLVQGLERVKEMSRILRVRREVEELALIYYKQAYEHKTFLNVTLLRKEILGGCCVLASCRQQKWPVTIGTICYLVNGDPAVVGEVYQEMIQVLNIQAPTFCVTNFVEAHCQEYKIGPGDVPDELAEESKVLAKRAIALVELAADSWIVTGRQPLPIMIAAVYLAWQSLKPNMQRLKMSLEKFCKLGKVQKSKVAGTRTMEMKEMLYKLGKEIPWYKPVLTPENVVSQIGDILQHRYSLLRRAMKSFELSVLEKCPVNSPRRDPPPPR</sequence>
<gene>
    <name evidence="16" type="ORF">OJAV_G00119710</name>
</gene>
<feature type="domain" description="TFIIB-type" evidence="15">
    <location>
        <begin position="2"/>
        <end position="37"/>
    </location>
</feature>
<reference evidence="16 17" key="2">
    <citation type="submission" date="2019-01" db="EMBL/GenBank/DDBJ databases">
        <title>A chromosome length genome reference of the Java medaka (oryzias javanicus).</title>
        <authorList>
            <person name="Herpin A."/>
            <person name="Takehana Y."/>
            <person name="Naruse K."/>
            <person name="Ansai S."/>
            <person name="Kawaguchi M."/>
        </authorList>
    </citation>
    <scope>NUCLEOTIDE SEQUENCE [LARGE SCALE GENOMIC DNA]</scope>
    <source>
        <strain evidence="16">RS831</strain>
        <tissue evidence="16">Whole body</tissue>
    </source>
</reference>
<evidence type="ECO:0000313" key="16">
    <source>
        <dbReference type="EMBL" id="RVE65781.1"/>
    </source>
</evidence>
<comment type="subcellular location">
    <subcellularLocation>
        <location evidence="1">Nucleus</location>
    </subcellularLocation>
</comment>
<comment type="similarity">
    <text evidence="2">Belongs to the TFIIB family.</text>
</comment>
<evidence type="ECO:0000256" key="3">
    <source>
        <dbReference type="ARBA" id="ARBA00022723"/>
    </source>
</evidence>
<evidence type="ECO:0000256" key="12">
    <source>
        <dbReference type="ARBA" id="ARBA00042630"/>
    </source>
</evidence>
<name>A0A437CSJ4_ORYJA</name>
<dbReference type="GO" id="GO:0017025">
    <property type="term" value="F:TBP-class protein binding"/>
    <property type="evidence" value="ECO:0007669"/>
    <property type="project" value="TreeGrafter"/>
</dbReference>
<evidence type="ECO:0000256" key="4">
    <source>
        <dbReference type="ARBA" id="ARBA00022737"/>
    </source>
</evidence>
<evidence type="ECO:0000256" key="1">
    <source>
        <dbReference type="ARBA" id="ARBA00004123"/>
    </source>
</evidence>
<evidence type="ECO:0000256" key="10">
    <source>
        <dbReference type="ARBA" id="ARBA00023242"/>
    </source>
</evidence>
<keyword evidence="6" id="KW-0862">Zinc</keyword>
<evidence type="ECO:0000313" key="17">
    <source>
        <dbReference type="Proteomes" id="UP000283210"/>
    </source>
</evidence>
<dbReference type="PANTHER" id="PTHR11618">
    <property type="entry name" value="TRANSCRIPTION INITIATION FACTOR IIB-RELATED"/>
    <property type="match status" value="1"/>
</dbReference>
<keyword evidence="17" id="KW-1185">Reference proteome</keyword>
<dbReference type="InterPro" id="IPR000812">
    <property type="entry name" value="TFIIB"/>
</dbReference>
<dbReference type="GO" id="GO:0097550">
    <property type="term" value="C:transcription preinitiation complex"/>
    <property type="evidence" value="ECO:0007669"/>
    <property type="project" value="TreeGrafter"/>
</dbReference>
<evidence type="ECO:0000256" key="6">
    <source>
        <dbReference type="ARBA" id="ARBA00022833"/>
    </source>
</evidence>
<dbReference type="AlphaFoldDB" id="A0A437CSJ4"/>
<organism evidence="16 17">
    <name type="scientific">Oryzias javanicus</name>
    <name type="common">Javanese ricefish</name>
    <name type="synonym">Aplocheilus javanicus</name>
    <dbReference type="NCBI Taxonomy" id="123683"/>
    <lineage>
        <taxon>Eukaryota</taxon>
        <taxon>Metazoa</taxon>
        <taxon>Chordata</taxon>
        <taxon>Craniata</taxon>
        <taxon>Vertebrata</taxon>
        <taxon>Euteleostomi</taxon>
        <taxon>Actinopterygii</taxon>
        <taxon>Neopterygii</taxon>
        <taxon>Teleostei</taxon>
        <taxon>Neoteleostei</taxon>
        <taxon>Acanthomorphata</taxon>
        <taxon>Ovalentaria</taxon>
        <taxon>Atherinomorphae</taxon>
        <taxon>Beloniformes</taxon>
        <taxon>Adrianichthyidae</taxon>
        <taxon>Oryziinae</taxon>
        <taxon>Oryzias</taxon>
    </lineage>
</organism>
<accession>A0A437CSJ4</accession>
<dbReference type="Pfam" id="PF21886">
    <property type="entry name" value="BRF2-like_C_cyclin_rpt"/>
    <property type="match status" value="1"/>
</dbReference>
<keyword evidence="9" id="KW-0804">Transcription</keyword>
<proteinExistence type="inferred from homology"/>
<protein>
    <recommendedName>
        <fullName evidence="11">Transcription factor IIIB 50 kDa subunit</fullName>
    </recommendedName>
    <alternativeName>
        <fullName evidence="12">B-related factor 2</fullName>
    </alternativeName>
</protein>
<keyword evidence="8" id="KW-0010">Activator</keyword>
<dbReference type="Gene3D" id="1.10.472.10">
    <property type="entry name" value="Cyclin-like"/>
    <property type="match status" value="2"/>
</dbReference>
<dbReference type="PROSITE" id="PS51134">
    <property type="entry name" value="ZF_TFIIB"/>
    <property type="match status" value="1"/>
</dbReference>
<reference evidence="16 17" key="1">
    <citation type="submission" date="2018-11" db="EMBL/GenBank/DDBJ databases">
        <authorList>
            <person name="Lopez-Roques C."/>
            <person name="Donnadieu C."/>
            <person name="Bouchez O."/>
            <person name="Klopp C."/>
            <person name="Cabau C."/>
            <person name="Zahm M."/>
        </authorList>
    </citation>
    <scope>NUCLEOTIDE SEQUENCE [LARGE SCALE GENOMIC DNA]</scope>
    <source>
        <strain evidence="16">RS831</strain>
        <tissue evidence="16">Whole body</tissue>
    </source>
</reference>
<dbReference type="InterPro" id="IPR036915">
    <property type="entry name" value="Cyclin-like_sf"/>
</dbReference>
<evidence type="ECO:0000259" key="15">
    <source>
        <dbReference type="PROSITE" id="PS51134"/>
    </source>
</evidence>
<evidence type="ECO:0000256" key="7">
    <source>
        <dbReference type="ARBA" id="ARBA00023015"/>
    </source>
</evidence>
<dbReference type="Proteomes" id="UP000283210">
    <property type="component" value="Chromosome 12"/>
</dbReference>
<dbReference type="PANTHER" id="PTHR11618:SF5">
    <property type="entry name" value="TRANSCRIPTION FACTOR IIIB 50 KDA SUBUNIT"/>
    <property type="match status" value="1"/>
</dbReference>
<evidence type="ECO:0000256" key="9">
    <source>
        <dbReference type="ARBA" id="ARBA00023163"/>
    </source>
</evidence>
<dbReference type="PRINTS" id="PR00685">
    <property type="entry name" value="TIFACTORIIB"/>
</dbReference>
<keyword evidence="4" id="KW-0677">Repeat</keyword>
<evidence type="ECO:0000256" key="5">
    <source>
        <dbReference type="ARBA" id="ARBA00022771"/>
    </source>
</evidence>
<keyword evidence="3" id="KW-0479">Metal-binding</keyword>
<dbReference type="Gene3D" id="2.20.25.10">
    <property type="match status" value="1"/>
</dbReference>
<evidence type="ECO:0000256" key="14">
    <source>
        <dbReference type="PROSITE-ProRule" id="PRU00469"/>
    </source>
</evidence>
<comment type="function">
    <text evidence="13">General activator of RNA polymerase III transcription. Factor exclusively required for RNA polymerase III transcription of genes with promoter elements upstream of the initiation sites. Contributes to the regulation of gene expression; functions as activator in the absence of oxidative stress. Down-regulates expression of target genes in response to oxidative stress. Overexpression protects cells against apoptosis in response to oxidative stress.</text>
</comment>
<dbReference type="GO" id="GO:0070897">
    <property type="term" value="P:transcription preinitiation complex assembly"/>
    <property type="evidence" value="ECO:0007669"/>
    <property type="project" value="InterPro"/>
</dbReference>